<evidence type="ECO:0000256" key="7">
    <source>
        <dbReference type="ARBA" id="ARBA00022729"/>
    </source>
</evidence>
<feature type="signal peptide" evidence="17">
    <location>
        <begin position="1"/>
        <end position="20"/>
    </location>
</feature>
<dbReference type="VEuPathDB" id="FungiDB:LCOR_06516.1"/>
<proteinExistence type="inferred from homology"/>
<dbReference type="GO" id="GO:0009251">
    <property type="term" value="P:glucan catabolic process"/>
    <property type="evidence" value="ECO:0007669"/>
    <property type="project" value="TreeGrafter"/>
</dbReference>
<dbReference type="InterPro" id="IPR036962">
    <property type="entry name" value="Glyco_hydro_3_N_sf"/>
</dbReference>
<dbReference type="InterPro" id="IPR013783">
    <property type="entry name" value="Ig-like_fold"/>
</dbReference>
<evidence type="ECO:0000256" key="11">
    <source>
        <dbReference type="ARBA" id="ARBA00023326"/>
    </source>
</evidence>
<comment type="function">
    <text evidence="12">Beta-glucosidases are one of a number of cellulolytic enzymes involved in the degradation of cellulosic biomass. Catalyzes the last step releasing glucose from the inhibitory cellobiose.</text>
</comment>
<dbReference type="FunFam" id="3.40.50.1700:FF:000003">
    <property type="entry name" value="Probable beta-glucosidase"/>
    <property type="match status" value="1"/>
</dbReference>
<feature type="domain" description="Fibronectin type III-like" evidence="18">
    <location>
        <begin position="631"/>
        <end position="700"/>
    </location>
</feature>
<evidence type="ECO:0000256" key="2">
    <source>
        <dbReference type="ARBA" id="ARBA00004613"/>
    </source>
</evidence>
<dbReference type="FunFam" id="2.60.40.10:FF:000495">
    <property type="entry name" value="Periplasmic beta-glucosidase"/>
    <property type="match status" value="1"/>
</dbReference>
<organism evidence="19 20">
    <name type="scientific">Lichtheimia corymbifera JMRC:FSU:9682</name>
    <dbReference type="NCBI Taxonomy" id="1263082"/>
    <lineage>
        <taxon>Eukaryota</taxon>
        <taxon>Fungi</taxon>
        <taxon>Fungi incertae sedis</taxon>
        <taxon>Mucoromycota</taxon>
        <taxon>Mucoromycotina</taxon>
        <taxon>Mucoromycetes</taxon>
        <taxon>Mucorales</taxon>
        <taxon>Lichtheimiaceae</taxon>
        <taxon>Lichtheimia</taxon>
    </lineage>
</organism>
<dbReference type="InterPro" id="IPR017853">
    <property type="entry name" value="GH"/>
</dbReference>
<keyword evidence="7 17" id="KW-0732">Signal</keyword>
<evidence type="ECO:0000313" key="19">
    <source>
        <dbReference type="EMBL" id="CDH55371.1"/>
    </source>
</evidence>
<name>A0A068S298_9FUNG</name>
<keyword evidence="11" id="KW-0624">Polysaccharide degradation</keyword>
<reference evidence="19" key="1">
    <citation type="submission" date="2013-08" db="EMBL/GenBank/DDBJ databases">
        <title>Gene expansion shapes genome architecture in the human pathogen Lichtheimia corymbifera: an evolutionary genomics analysis in the ancient terrestrial Mucorales (Mucoromycotina).</title>
        <authorList>
            <person name="Schwartze V.U."/>
            <person name="Winter S."/>
            <person name="Shelest E."/>
            <person name="Marcet-Houben M."/>
            <person name="Horn F."/>
            <person name="Wehner S."/>
            <person name="Hoffmann K."/>
            <person name="Riege K."/>
            <person name="Sammeth M."/>
            <person name="Nowrousian M."/>
            <person name="Valiante V."/>
            <person name="Linde J."/>
            <person name="Jacobsen I.D."/>
            <person name="Marz M."/>
            <person name="Brakhage A.A."/>
            <person name="Gabaldon T."/>
            <person name="Bocker S."/>
            <person name="Voigt K."/>
        </authorList>
    </citation>
    <scope>NUCLEOTIDE SEQUENCE [LARGE SCALE GENOMIC DNA]</scope>
    <source>
        <strain evidence="19">FSU 9682</strain>
    </source>
</reference>
<dbReference type="GO" id="GO:0005576">
    <property type="term" value="C:extracellular region"/>
    <property type="evidence" value="ECO:0007669"/>
    <property type="project" value="UniProtKB-SubCell"/>
</dbReference>
<keyword evidence="9" id="KW-0119">Carbohydrate metabolism</keyword>
<dbReference type="InterPro" id="IPR026891">
    <property type="entry name" value="Fn3-like"/>
</dbReference>
<comment type="catalytic activity">
    <reaction evidence="1">
        <text>Hydrolysis of terminal, non-reducing beta-D-glucosyl residues with release of beta-D-glucose.</text>
        <dbReference type="EC" id="3.2.1.21"/>
    </reaction>
</comment>
<evidence type="ECO:0000256" key="9">
    <source>
        <dbReference type="ARBA" id="ARBA00023277"/>
    </source>
</evidence>
<dbReference type="SUPFAM" id="SSF51445">
    <property type="entry name" value="(Trans)glycosidases"/>
    <property type="match status" value="1"/>
</dbReference>
<dbReference type="PANTHER" id="PTHR42715:SF12">
    <property type="entry name" value="BETA-GLUCOSIDASE G-RELATED"/>
    <property type="match status" value="1"/>
</dbReference>
<evidence type="ECO:0000256" key="15">
    <source>
        <dbReference type="ARBA" id="ARBA00041601"/>
    </source>
</evidence>
<evidence type="ECO:0000313" key="20">
    <source>
        <dbReference type="Proteomes" id="UP000027586"/>
    </source>
</evidence>
<dbReference type="Gene3D" id="3.40.50.1700">
    <property type="entry name" value="Glycoside hydrolase family 3 C-terminal domain"/>
    <property type="match status" value="1"/>
</dbReference>
<evidence type="ECO:0000256" key="6">
    <source>
        <dbReference type="ARBA" id="ARBA00022525"/>
    </source>
</evidence>
<dbReference type="SMART" id="SM01217">
    <property type="entry name" value="Fn3_like"/>
    <property type="match status" value="1"/>
</dbReference>
<evidence type="ECO:0000256" key="13">
    <source>
        <dbReference type="ARBA" id="ARBA00039579"/>
    </source>
</evidence>
<dbReference type="Proteomes" id="UP000027586">
    <property type="component" value="Unassembled WGS sequence"/>
</dbReference>
<dbReference type="PANTHER" id="PTHR42715">
    <property type="entry name" value="BETA-GLUCOSIDASE"/>
    <property type="match status" value="1"/>
</dbReference>
<evidence type="ECO:0000256" key="4">
    <source>
        <dbReference type="ARBA" id="ARBA00005336"/>
    </source>
</evidence>
<dbReference type="GO" id="GO:0008422">
    <property type="term" value="F:beta-glucosidase activity"/>
    <property type="evidence" value="ECO:0007669"/>
    <property type="project" value="UniProtKB-EC"/>
</dbReference>
<evidence type="ECO:0000256" key="3">
    <source>
        <dbReference type="ARBA" id="ARBA00004987"/>
    </source>
</evidence>
<evidence type="ECO:0000256" key="1">
    <source>
        <dbReference type="ARBA" id="ARBA00000448"/>
    </source>
</evidence>
<dbReference type="OrthoDB" id="416222at2759"/>
<feature type="chain" id="PRO_5001652902" description="Probable beta-glucosidase G" evidence="17">
    <location>
        <begin position="21"/>
        <end position="711"/>
    </location>
</feature>
<evidence type="ECO:0000256" key="16">
    <source>
        <dbReference type="ARBA" id="ARBA00041808"/>
    </source>
</evidence>
<dbReference type="Pfam" id="PF01915">
    <property type="entry name" value="Glyco_hydro_3_C"/>
    <property type="match status" value="1"/>
</dbReference>
<keyword evidence="20" id="KW-1185">Reference proteome</keyword>
<accession>A0A068S298</accession>
<dbReference type="EC" id="3.2.1.21" evidence="5"/>
<gene>
    <name evidence="19" type="ORF">LCOR_06516.1</name>
</gene>
<dbReference type="EMBL" id="CBTN010000029">
    <property type="protein sequence ID" value="CDH55371.1"/>
    <property type="molecule type" value="Genomic_DNA"/>
</dbReference>
<keyword evidence="8 19" id="KW-0378">Hydrolase</keyword>
<comment type="subcellular location">
    <subcellularLocation>
        <location evidence="2">Secreted</location>
    </subcellularLocation>
</comment>
<dbReference type="Gene3D" id="3.20.20.300">
    <property type="entry name" value="Glycoside hydrolase, family 3, N-terminal domain"/>
    <property type="match status" value="1"/>
</dbReference>
<protein>
    <recommendedName>
        <fullName evidence="13">Probable beta-glucosidase G</fullName>
        <ecNumber evidence="5">3.2.1.21</ecNumber>
    </recommendedName>
    <alternativeName>
        <fullName evidence="14">Beta-D-glucoside glucohydrolase G</fullName>
    </alternativeName>
    <alternativeName>
        <fullName evidence="15">Cellobiase G</fullName>
    </alternativeName>
    <alternativeName>
        <fullName evidence="16">Gentiobiase G</fullName>
    </alternativeName>
</protein>
<evidence type="ECO:0000256" key="8">
    <source>
        <dbReference type="ARBA" id="ARBA00022801"/>
    </source>
</evidence>
<evidence type="ECO:0000259" key="18">
    <source>
        <dbReference type="SMART" id="SM01217"/>
    </source>
</evidence>
<dbReference type="Gene3D" id="2.60.40.10">
    <property type="entry name" value="Immunoglobulins"/>
    <property type="match status" value="1"/>
</dbReference>
<comment type="similarity">
    <text evidence="4">Belongs to the glycosyl hydrolase 3 family.</text>
</comment>
<dbReference type="InterPro" id="IPR036881">
    <property type="entry name" value="Glyco_hydro_3_C_sf"/>
</dbReference>
<dbReference type="InterPro" id="IPR050288">
    <property type="entry name" value="Cellulose_deg_GH3"/>
</dbReference>
<evidence type="ECO:0000256" key="10">
    <source>
        <dbReference type="ARBA" id="ARBA00023295"/>
    </source>
</evidence>
<dbReference type="Pfam" id="PF00933">
    <property type="entry name" value="Glyco_hydro_3"/>
    <property type="match status" value="1"/>
</dbReference>
<evidence type="ECO:0000256" key="17">
    <source>
        <dbReference type="SAM" id="SignalP"/>
    </source>
</evidence>
<dbReference type="Pfam" id="PF14310">
    <property type="entry name" value="Fn3-like"/>
    <property type="match status" value="1"/>
</dbReference>
<sequence>MVPLKQVALFISCAALGVQAAASSDQLSWDKAYVKAKSVVDQMSIEQMVNLTTGAGWGSQCVGNTRPVDDDLFPVLCLQDGPIGVRLANNVTAGLSGITVAQTFDKAAFRDRGVYMGKEFRGKGINVQLGPCIDPMRSPWAGRLWEAFGEDPYLAGVATSETVQGIQSQDVAATIKHYIGNNQETNRTTSSVVIDDRTLHEVWLYPYARGIEAGSAMVMCSYNMLNGTYACENEYTLTTILRDELGFQGATVADWGATHSTIDSANAGLDLSMPVRIYEGEDDFAKNLTQAVKDGKVKKERLAEMATRVAATYYKLKQDASDFPDGAINSTDPDSAPVVPVQDDHAKIVRDSGAAAVVLLRNEDNVLPLGDSIQKIAIVGSDGGPNPGDINNCTDGACDQGTLAMGYGSGVVTFPYLISPKEGIESAAGDNVEITYTYDDYDLDKAADISKDADVALVFANAIAGEGVDRANLSLWHNGDDLIKAVADANENTVVVIHATGPVLMPWLDHPNIKAILWPGLPGQESGNSLADVLFGKVNPSGRLTYTIAKNEEDYSAHISKEAEFEYDEKLLVGYKWFEAKDIKPLFEFGFGLSYTTFDYSDVKASVDDKEQPKVKATLQVQNTGDVDGAEIPQAYISFPESAGEPPKLLRGFDKVDVKAGKKENVSFEFGKTELSIWDVSQREWIVPSGEYTIHVGASSSDIRTSATFTL</sequence>
<dbReference type="FunFam" id="3.20.20.300:FF:000002">
    <property type="entry name" value="Probable beta-glucosidase"/>
    <property type="match status" value="1"/>
</dbReference>
<comment type="pathway">
    <text evidence="3">Glycan metabolism; cellulose degradation.</text>
</comment>
<keyword evidence="10" id="KW-0326">Glycosidase</keyword>
<evidence type="ECO:0000256" key="12">
    <source>
        <dbReference type="ARBA" id="ARBA00024983"/>
    </source>
</evidence>
<dbReference type="AlphaFoldDB" id="A0A068S298"/>
<comment type="caution">
    <text evidence="19">The sequence shown here is derived from an EMBL/GenBank/DDBJ whole genome shotgun (WGS) entry which is preliminary data.</text>
</comment>
<dbReference type="STRING" id="1263082.A0A068S298"/>
<dbReference type="SUPFAM" id="SSF52279">
    <property type="entry name" value="Beta-D-glucan exohydrolase, C-terminal domain"/>
    <property type="match status" value="1"/>
</dbReference>
<dbReference type="PRINTS" id="PR00133">
    <property type="entry name" value="GLHYDRLASE3"/>
</dbReference>
<dbReference type="InterPro" id="IPR001764">
    <property type="entry name" value="Glyco_hydro_3_N"/>
</dbReference>
<keyword evidence="6" id="KW-0964">Secreted</keyword>
<evidence type="ECO:0000256" key="14">
    <source>
        <dbReference type="ARBA" id="ARBA00041276"/>
    </source>
</evidence>
<dbReference type="InterPro" id="IPR002772">
    <property type="entry name" value="Glyco_hydro_3_C"/>
</dbReference>
<evidence type="ECO:0000256" key="5">
    <source>
        <dbReference type="ARBA" id="ARBA00012744"/>
    </source>
</evidence>